<dbReference type="InParanoid" id="A0A0P0VG82"/>
<name>A0A0P0VG82_ORYSJ</name>
<keyword evidence="2" id="KW-1185">Reference proteome</keyword>
<dbReference type="Proteomes" id="UP000059680">
    <property type="component" value="Chromosome 2"/>
</dbReference>
<dbReference type="EMBL" id="AP014958">
    <property type="protein sequence ID" value="BAS77552.1"/>
    <property type="molecule type" value="Genomic_DNA"/>
</dbReference>
<feature type="non-terminal residue" evidence="1">
    <location>
        <position position="1"/>
    </location>
</feature>
<dbReference type="PaxDb" id="39947-A0A0P0VG82"/>
<evidence type="ECO:0000313" key="1">
    <source>
        <dbReference type="EMBL" id="BAS77552.1"/>
    </source>
</evidence>
<sequence length="80" mass="9303">QERTYMVYFFLELIQCCSIFFSEMGTLQLVTEAHGGISAKLKHLHSICSLAPSWLLLFILKKQLNCNHFDYFVTLSCMHL</sequence>
<protein>
    <submittedName>
        <fullName evidence="1">Os02g0205100 protein</fullName>
    </submittedName>
</protein>
<reference evidence="1 2" key="2">
    <citation type="journal article" date="2013" name="Plant Cell Physiol.">
        <title>Rice Annotation Project Database (RAP-DB): an integrative and interactive database for rice genomics.</title>
        <authorList>
            <person name="Sakai H."/>
            <person name="Lee S.S."/>
            <person name="Tanaka T."/>
            <person name="Numa H."/>
            <person name="Kim J."/>
            <person name="Kawahara Y."/>
            <person name="Wakimoto H."/>
            <person name="Yang C.C."/>
            <person name="Iwamoto M."/>
            <person name="Abe T."/>
            <person name="Yamada Y."/>
            <person name="Muto A."/>
            <person name="Inokuchi H."/>
            <person name="Ikemura T."/>
            <person name="Matsumoto T."/>
            <person name="Sasaki T."/>
            <person name="Itoh T."/>
        </authorList>
    </citation>
    <scope>NUCLEOTIDE SEQUENCE [LARGE SCALE GENOMIC DNA]</scope>
    <source>
        <strain evidence="2">cv. Nipponbare</strain>
    </source>
</reference>
<reference evidence="1 2" key="3">
    <citation type="journal article" date="2013" name="Rice">
        <title>Improvement of the Oryza sativa Nipponbare reference genome using next generation sequence and optical map data.</title>
        <authorList>
            <person name="Kawahara Y."/>
            <person name="de la Bastide M."/>
            <person name="Hamilton J.P."/>
            <person name="Kanamori H."/>
            <person name="McCombie W.R."/>
            <person name="Ouyang S."/>
            <person name="Schwartz D.C."/>
            <person name="Tanaka T."/>
            <person name="Wu J."/>
            <person name="Zhou S."/>
            <person name="Childs K.L."/>
            <person name="Davidson R.M."/>
            <person name="Lin H."/>
            <person name="Quesada-Ocampo L."/>
            <person name="Vaillancourt B."/>
            <person name="Sakai H."/>
            <person name="Lee S.S."/>
            <person name="Kim J."/>
            <person name="Numa H."/>
            <person name="Itoh T."/>
            <person name="Buell C.R."/>
            <person name="Matsumoto T."/>
        </authorList>
    </citation>
    <scope>NUCLEOTIDE SEQUENCE [LARGE SCALE GENOMIC DNA]</scope>
    <source>
        <strain evidence="2">cv. Nipponbare</strain>
    </source>
</reference>
<evidence type="ECO:0000313" key="2">
    <source>
        <dbReference type="Proteomes" id="UP000059680"/>
    </source>
</evidence>
<dbReference type="AlphaFoldDB" id="A0A0P0VG82"/>
<dbReference type="Gramene" id="Os02t0205100-01">
    <property type="protein sequence ID" value="Os02t0205100-01"/>
    <property type="gene ID" value="Os02g0205100"/>
</dbReference>
<proteinExistence type="predicted"/>
<accession>A0A0P0VG82</accession>
<organism evidence="1 2">
    <name type="scientific">Oryza sativa subsp. japonica</name>
    <name type="common">Rice</name>
    <dbReference type="NCBI Taxonomy" id="39947"/>
    <lineage>
        <taxon>Eukaryota</taxon>
        <taxon>Viridiplantae</taxon>
        <taxon>Streptophyta</taxon>
        <taxon>Embryophyta</taxon>
        <taxon>Tracheophyta</taxon>
        <taxon>Spermatophyta</taxon>
        <taxon>Magnoliopsida</taxon>
        <taxon>Liliopsida</taxon>
        <taxon>Poales</taxon>
        <taxon>Poaceae</taxon>
        <taxon>BOP clade</taxon>
        <taxon>Oryzoideae</taxon>
        <taxon>Oryzeae</taxon>
        <taxon>Oryzinae</taxon>
        <taxon>Oryza</taxon>
        <taxon>Oryza sativa</taxon>
    </lineage>
</organism>
<gene>
    <name evidence="1" type="ordered locus">Os02g0205100</name>
    <name evidence="1" type="ORF">OSNPB_020205100</name>
</gene>
<reference evidence="2" key="1">
    <citation type="journal article" date="2005" name="Nature">
        <title>The map-based sequence of the rice genome.</title>
        <authorList>
            <consortium name="International rice genome sequencing project (IRGSP)"/>
            <person name="Matsumoto T."/>
            <person name="Wu J."/>
            <person name="Kanamori H."/>
            <person name="Katayose Y."/>
            <person name="Fujisawa M."/>
            <person name="Namiki N."/>
            <person name="Mizuno H."/>
            <person name="Yamamoto K."/>
            <person name="Antonio B.A."/>
            <person name="Baba T."/>
            <person name="Sakata K."/>
            <person name="Nagamura Y."/>
            <person name="Aoki H."/>
            <person name="Arikawa K."/>
            <person name="Arita K."/>
            <person name="Bito T."/>
            <person name="Chiden Y."/>
            <person name="Fujitsuka N."/>
            <person name="Fukunaka R."/>
            <person name="Hamada M."/>
            <person name="Harada C."/>
            <person name="Hayashi A."/>
            <person name="Hijishita S."/>
            <person name="Honda M."/>
            <person name="Hosokawa S."/>
            <person name="Ichikawa Y."/>
            <person name="Idonuma A."/>
            <person name="Iijima M."/>
            <person name="Ikeda M."/>
            <person name="Ikeno M."/>
            <person name="Ito K."/>
            <person name="Ito S."/>
            <person name="Ito T."/>
            <person name="Ito Y."/>
            <person name="Ito Y."/>
            <person name="Iwabuchi A."/>
            <person name="Kamiya K."/>
            <person name="Karasawa W."/>
            <person name="Kurita K."/>
            <person name="Katagiri S."/>
            <person name="Kikuta A."/>
            <person name="Kobayashi H."/>
            <person name="Kobayashi N."/>
            <person name="Machita K."/>
            <person name="Maehara T."/>
            <person name="Masukawa M."/>
            <person name="Mizubayashi T."/>
            <person name="Mukai Y."/>
            <person name="Nagasaki H."/>
            <person name="Nagata Y."/>
            <person name="Naito S."/>
            <person name="Nakashima M."/>
            <person name="Nakama Y."/>
            <person name="Nakamichi Y."/>
            <person name="Nakamura M."/>
            <person name="Meguro A."/>
            <person name="Negishi M."/>
            <person name="Ohta I."/>
            <person name="Ohta T."/>
            <person name="Okamoto M."/>
            <person name="Ono N."/>
            <person name="Saji S."/>
            <person name="Sakaguchi M."/>
            <person name="Sakai K."/>
            <person name="Shibata M."/>
            <person name="Shimokawa T."/>
            <person name="Song J."/>
            <person name="Takazaki Y."/>
            <person name="Terasawa K."/>
            <person name="Tsugane M."/>
            <person name="Tsuji K."/>
            <person name="Ueda S."/>
            <person name="Waki K."/>
            <person name="Yamagata H."/>
            <person name="Yamamoto M."/>
            <person name="Yamamoto S."/>
            <person name="Yamane H."/>
            <person name="Yoshiki S."/>
            <person name="Yoshihara R."/>
            <person name="Yukawa K."/>
            <person name="Zhong H."/>
            <person name="Yano M."/>
            <person name="Yuan Q."/>
            <person name="Ouyang S."/>
            <person name="Liu J."/>
            <person name="Jones K.M."/>
            <person name="Gansberger K."/>
            <person name="Moffat K."/>
            <person name="Hill J."/>
            <person name="Bera J."/>
            <person name="Fadrosh D."/>
            <person name="Jin S."/>
            <person name="Johri S."/>
            <person name="Kim M."/>
            <person name="Overton L."/>
            <person name="Reardon M."/>
            <person name="Tsitrin T."/>
            <person name="Vuong H."/>
            <person name="Weaver B."/>
            <person name="Ciecko A."/>
            <person name="Tallon L."/>
            <person name="Jackson J."/>
            <person name="Pai G."/>
            <person name="Aken S.V."/>
            <person name="Utterback T."/>
            <person name="Reidmuller S."/>
            <person name="Feldblyum T."/>
            <person name="Hsiao J."/>
            <person name="Zismann V."/>
            <person name="Iobst S."/>
            <person name="de Vazeille A.R."/>
            <person name="Buell C.R."/>
            <person name="Ying K."/>
            <person name="Li Y."/>
            <person name="Lu T."/>
            <person name="Huang Y."/>
            <person name="Zhao Q."/>
            <person name="Feng Q."/>
            <person name="Zhang L."/>
            <person name="Zhu J."/>
            <person name="Weng Q."/>
            <person name="Mu J."/>
            <person name="Lu Y."/>
            <person name="Fan D."/>
            <person name="Liu Y."/>
            <person name="Guan J."/>
            <person name="Zhang Y."/>
            <person name="Yu S."/>
            <person name="Liu X."/>
            <person name="Zhang Y."/>
            <person name="Hong G."/>
            <person name="Han B."/>
            <person name="Choisne N."/>
            <person name="Demange N."/>
            <person name="Orjeda G."/>
            <person name="Samain S."/>
            <person name="Cattolico L."/>
            <person name="Pelletier E."/>
            <person name="Couloux A."/>
            <person name="Segurens B."/>
            <person name="Wincker P."/>
            <person name="D'Hont A."/>
            <person name="Scarpelli C."/>
            <person name="Weissenbach J."/>
            <person name="Salanoubat M."/>
            <person name="Quetier F."/>
            <person name="Yu Y."/>
            <person name="Kim H.R."/>
            <person name="Rambo T."/>
            <person name="Currie J."/>
            <person name="Collura K."/>
            <person name="Luo M."/>
            <person name="Yang T."/>
            <person name="Ammiraju J.S.S."/>
            <person name="Engler F."/>
            <person name="Soderlund C."/>
            <person name="Wing R.A."/>
            <person name="Palmer L.E."/>
            <person name="de la Bastide M."/>
            <person name="Spiegel L."/>
            <person name="Nascimento L."/>
            <person name="Zutavern T."/>
            <person name="O'Shaughnessy A."/>
            <person name="Dike S."/>
            <person name="Dedhia N."/>
            <person name="Preston R."/>
            <person name="Balija V."/>
            <person name="McCombie W.R."/>
            <person name="Chow T."/>
            <person name="Chen H."/>
            <person name="Chung M."/>
            <person name="Chen C."/>
            <person name="Shaw J."/>
            <person name="Wu H."/>
            <person name="Hsiao K."/>
            <person name="Chao Y."/>
            <person name="Chu M."/>
            <person name="Cheng C."/>
            <person name="Hour A."/>
            <person name="Lee P."/>
            <person name="Lin S."/>
            <person name="Lin Y."/>
            <person name="Liou J."/>
            <person name="Liu S."/>
            <person name="Hsing Y."/>
            <person name="Raghuvanshi S."/>
            <person name="Mohanty A."/>
            <person name="Bharti A.K."/>
            <person name="Gaur A."/>
            <person name="Gupta V."/>
            <person name="Kumar D."/>
            <person name="Ravi V."/>
            <person name="Vij S."/>
            <person name="Kapur A."/>
            <person name="Khurana P."/>
            <person name="Khurana P."/>
            <person name="Khurana J.P."/>
            <person name="Tyagi A.K."/>
            <person name="Gaikwad K."/>
            <person name="Singh A."/>
            <person name="Dalal V."/>
            <person name="Srivastava S."/>
            <person name="Dixit A."/>
            <person name="Pal A.K."/>
            <person name="Ghazi I.A."/>
            <person name="Yadav M."/>
            <person name="Pandit A."/>
            <person name="Bhargava A."/>
            <person name="Sureshbabu K."/>
            <person name="Batra K."/>
            <person name="Sharma T.R."/>
            <person name="Mohapatra T."/>
            <person name="Singh N.K."/>
            <person name="Messing J."/>
            <person name="Nelson A.B."/>
            <person name="Fuks G."/>
            <person name="Kavchok S."/>
            <person name="Keizer G."/>
            <person name="Linton E."/>
            <person name="Llaca V."/>
            <person name="Song R."/>
            <person name="Tanyolac B."/>
            <person name="Young S."/>
            <person name="Ho-Il K."/>
            <person name="Hahn J.H."/>
            <person name="Sangsakoo G."/>
            <person name="Vanavichit A."/>
            <person name="de Mattos Luiz.A.T."/>
            <person name="Zimmer P.D."/>
            <person name="Malone G."/>
            <person name="Dellagostin O."/>
            <person name="de Oliveira A.C."/>
            <person name="Bevan M."/>
            <person name="Bancroft I."/>
            <person name="Minx P."/>
            <person name="Cordum H."/>
            <person name="Wilson R."/>
            <person name="Cheng Z."/>
            <person name="Jin W."/>
            <person name="Jiang J."/>
            <person name="Leong S.A."/>
            <person name="Iwama H."/>
            <person name="Gojobori T."/>
            <person name="Itoh T."/>
            <person name="Niimura Y."/>
            <person name="Fujii Y."/>
            <person name="Habara T."/>
            <person name="Sakai H."/>
            <person name="Sato Y."/>
            <person name="Wilson G."/>
            <person name="Kumar K."/>
            <person name="McCouch S."/>
            <person name="Juretic N."/>
            <person name="Hoen D."/>
            <person name="Wright S."/>
            <person name="Bruskiewich R."/>
            <person name="Bureau T."/>
            <person name="Miyao A."/>
            <person name="Hirochika H."/>
            <person name="Nishikawa T."/>
            <person name="Kadowaki K."/>
            <person name="Sugiura M."/>
            <person name="Burr B."/>
            <person name="Sasaki T."/>
        </authorList>
    </citation>
    <scope>NUCLEOTIDE SEQUENCE [LARGE SCALE GENOMIC DNA]</scope>
    <source>
        <strain evidence="2">cv. Nipponbare</strain>
    </source>
</reference>